<dbReference type="PROSITE" id="PS51959">
    <property type="entry name" value="ENDOU"/>
    <property type="match status" value="1"/>
</dbReference>
<dbReference type="InterPro" id="IPR018998">
    <property type="entry name" value="EndoU_C"/>
</dbReference>
<keyword evidence="4 11" id="KW-0540">Nuclease</keyword>
<dbReference type="WBParaSite" id="HPBE_0000777101-mRNA-1">
    <property type="protein sequence ID" value="HPBE_0000777101-mRNA-1"/>
    <property type="gene ID" value="HPBE_0000777101"/>
</dbReference>
<evidence type="ECO:0000256" key="8">
    <source>
        <dbReference type="ARBA" id="ARBA00022884"/>
    </source>
</evidence>
<feature type="domain" description="EndoU" evidence="12">
    <location>
        <begin position="13"/>
        <end position="282"/>
    </location>
</feature>
<keyword evidence="6 11" id="KW-0255">Endonuclease</keyword>
<gene>
    <name evidence="13" type="ORF">HPBE_LOCUS7772</name>
</gene>
<proteinExistence type="inferred from homology"/>
<dbReference type="GO" id="GO:0016829">
    <property type="term" value="F:lyase activity"/>
    <property type="evidence" value="ECO:0007669"/>
    <property type="project" value="UniProtKB-KW"/>
</dbReference>
<evidence type="ECO:0000256" key="5">
    <source>
        <dbReference type="ARBA" id="ARBA00022723"/>
    </source>
</evidence>
<dbReference type="GO" id="GO:0046872">
    <property type="term" value="F:metal ion binding"/>
    <property type="evidence" value="ECO:0007669"/>
    <property type="project" value="UniProtKB-UniRule"/>
</dbReference>
<dbReference type="PANTHER" id="PTHR12439">
    <property type="entry name" value="PLACENTAL PROTEIN 11-RELATED"/>
    <property type="match status" value="1"/>
</dbReference>
<dbReference type="AlphaFoldDB" id="A0A183FKS0"/>
<evidence type="ECO:0000256" key="11">
    <source>
        <dbReference type="RuleBase" id="RU367085"/>
    </source>
</evidence>
<evidence type="ECO:0000256" key="2">
    <source>
        <dbReference type="ARBA" id="ARBA00010168"/>
    </source>
</evidence>
<reference evidence="15" key="2">
    <citation type="submission" date="2019-09" db="UniProtKB">
        <authorList>
            <consortium name="WormBaseParasite"/>
        </authorList>
    </citation>
    <scope>IDENTIFICATION</scope>
</reference>
<dbReference type="EMBL" id="UZAH01025970">
    <property type="protein sequence ID" value="VDO73571.1"/>
    <property type="molecule type" value="Genomic_DNA"/>
</dbReference>
<keyword evidence="8 11" id="KW-0694">RNA-binding</keyword>
<evidence type="ECO:0000256" key="7">
    <source>
        <dbReference type="ARBA" id="ARBA00022801"/>
    </source>
</evidence>
<evidence type="ECO:0000256" key="3">
    <source>
        <dbReference type="ARBA" id="ARBA00011245"/>
    </source>
</evidence>
<comment type="similarity">
    <text evidence="2 11">Belongs to the ENDOU family.</text>
</comment>
<evidence type="ECO:0000256" key="10">
    <source>
        <dbReference type="ARBA" id="ARBA00023239"/>
    </source>
</evidence>
<evidence type="ECO:0000259" key="12">
    <source>
        <dbReference type="PROSITE" id="PS51959"/>
    </source>
</evidence>
<dbReference type="Pfam" id="PF09412">
    <property type="entry name" value="XendoU"/>
    <property type="match status" value="1"/>
</dbReference>
<evidence type="ECO:0000256" key="1">
    <source>
        <dbReference type="ARBA" id="ARBA00001936"/>
    </source>
</evidence>
<keyword evidence="14" id="KW-1185">Reference proteome</keyword>
<comment type="subunit">
    <text evidence="3 11">Monomer.</text>
</comment>
<name>A0A183FKS0_HELPZ</name>
<dbReference type="GO" id="GO:0003723">
    <property type="term" value="F:RNA binding"/>
    <property type="evidence" value="ECO:0007669"/>
    <property type="project" value="UniProtKB-UniRule"/>
</dbReference>
<accession>A0A183FKS0</accession>
<dbReference type="InterPro" id="IPR039787">
    <property type="entry name" value="ENDOU"/>
</dbReference>
<keyword evidence="9 11" id="KW-0464">Manganese</keyword>
<sequence>MITYNIFPAFNVRNDELLEMSRKLRNADENKALPGQIMLNFQGHTNTRDSSDSASGTLFAKVDQSLLTKPSYSQFLALMNNFNRETGLAEPRVSVDEVRLMKMKITVIFERAKTQDAWHPFARDPTYFRYWIAQLWFIHYSRASGRTDTSGFEHIFIGEEKNDEVSGLHNWLRLYMLERNKSEDFDYKGFVEKRGNVMAAVKFTWKGDLKRLGSILIGTSPEFEMALYTLCFPSRRGRDKCPVKRRFLSCVEIDGCRLSITSYDIVQNNKVFIGSIFPTANADVGVDEPT</sequence>
<protein>
    <submittedName>
        <fullName evidence="15">Endoribonuclease</fullName>
    </submittedName>
</protein>
<reference evidence="13 14" key="1">
    <citation type="submission" date="2018-11" db="EMBL/GenBank/DDBJ databases">
        <authorList>
            <consortium name="Pathogen Informatics"/>
        </authorList>
    </citation>
    <scope>NUCLEOTIDE SEQUENCE [LARGE SCALE GENOMIC DNA]</scope>
</reference>
<dbReference type="GO" id="GO:0004521">
    <property type="term" value="F:RNA endonuclease activity"/>
    <property type="evidence" value="ECO:0007669"/>
    <property type="project" value="UniProtKB-UniRule"/>
</dbReference>
<keyword evidence="10" id="KW-0456">Lyase</keyword>
<dbReference type="SUPFAM" id="SSF142877">
    <property type="entry name" value="EndoU-like"/>
    <property type="match status" value="1"/>
</dbReference>
<organism evidence="14 15">
    <name type="scientific">Heligmosomoides polygyrus</name>
    <name type="common">Parasitic roundworm</name>
    <dbReference type="NCBI Taxonomy" id="6339"/>
    <lineage>
        <taxon>Eukaryota</taxon>
        <taxon>Metazoa</taxon>
        <taxon>Ecdysozoa</taxon>
        <taxon>Nematoda</taxon>
        <taxon>Chromadorea</taxon>
        <taxon>Rhabditida</taxon>
        <taxon>Rhabditina</taxon>
        <taxon>Rhabditomorpha</taxon>
        <taxon>Strongyloidea</taxon>
        <taxon>Heligmosomidae</taxon>
        <taxon>Heligmosomoides</taxon>
    </lineage>
</organism>
<accession>A0A3P7XGX6</accession>
<comment type="cofactor">
    <cofactor evidence="1 11">
        <name>Mn(2+)</name>
        <dbReference type="ChEBI" id="CHEBI:29035"/>
    </cofactor>
</comment>
<evidence type="ECO:0000256" key="4">
    <source>
        <dbReference type="ARBA" id="ARBA00022722"/>
    </source>
</evidence>
<evidence type="ECO:0000256" key="6">
    <source>
        <dbReference type="ARBA" id="ARBA00022759"/>
    </source>
</evidence>
<dbReference type="Proteomes" id="UP000050761">
    <property type="component" value="Unassembled WGS sequence"/>
</dbReference>
<dbReference type="InterPro" id="IPR037227">
    <property type="entry name" value="EndoU-like"/>
</dbReference>
<evidence type="ECO:0000313" key="13">
    <source>
        <dbReference type="EMBL" id="VDO73571.1"/>
    </source>
</evidence>
<evidence type="ECO:0000313" key="15">
    <source>
        <dbReference type="WBParaSite" id="HPBE_0000777101-mRNA-1"/>
    </source>
</evidence>
<evidence type="ECO:0000313" key="14">
    <source>
        <dbReference type="Proteomes" id="UP000050761"/>
    </source>
</evidence>
<dbReference type="OrthoDB" id="430326at2759"/>
<keyword evidence="5 11" id="KW-0479">Metal-binding</keyword>
<keyword evidence="7 11" id="KW-0378">Hydrolase</keyword>
<evidence type="ECO:0000256" key="9">
    <source>
        <dbReference type="ARBA" id="ARBA00023211"/>
    </source>
</evidence>
<dbReference type="CDD" id="cd21159">
    <property type="entry name" value="XendoU"/>
    <property type="match status" value="1"/>
</dbReference>
<dbReference type="GO" id="GO:0016787">
    <property type="term" value="F:hydrolase activity"/>
    <property type="evidence" value="ECO:0007669"/>
    <property type="project" value="UniProtKB-KW"/>
</dbReference>
<dbReference type="PANTHER" id="PTHR12439:SF11">
    <property type="entry name" value="URIDYLATE-SPECIFIC ENDORIBONUCLEASE"/>
    <property type="match status" value="1"/>
</dbReference>